<evidence type="ECO:0000256" key="3">
    <source>
        <dbReference type="HAMAP-Rule" id="MF_00360"/>
    </source>
</evidence>
<dbReference type="InterPro" id="IPR035980">
    <property type="entry name" value="Ribosomal_bS6_sf"/>
</dbReference>
<dbReference type="CDD" id="cd00473">
    <property type="entry name" value="bS6"/>
    <property type="match status" value="1"/>
</dbReference>
<dbReference type="GO" id="GO:0006412">
    <property type="term" value="P:translation"/>
    <property type="evidence" value="ECO:0007669"/>
    <property type="project" value="UniProtKB-UniRule"/>
</dbReference>
<dbReference type="GO" id="GO:0003735">
    <property type="term" value="F:structural constituent of ribosome"/>
    <property type="evidence" value="ECO:0007669"/>
    <property type="project" value="InterPro"/>
</dbReference>
<evidence type="ECO:0000256" key="1">
    <source>
        <dbReference type="ARBA" id="ARBA00009512"/>
    </source>
</evidence>
<feature type="region of interest" description="Disordered" evidence="4">
    <location>
        <begin position="109"/>
        <end position="135"/>
    </location>
</feature>
<evidence type="ECO:0000256" key="4">
    <source>
        <dbReference type="SAM" id="MobiDB-lite"/>
    </source>
</evidence>
<dbReference type="PANTHER" id="PTHR21011:SF1">
    <property type="entry name" value="SMALL RIBOSOMAL SUBUNIT PROTEIN BS6M"/>
    <property type="match status" value="1"/>
</dbReference>
<evidence type="ECO:0000313" key="5">
    <source>
        <dbReference type="EMBL" id="MBI4132632.1"/>
    </source>
</evidence>
<dbReference type="Gene3D" id="3.30.70.60">
    <property type="match status" value="1"/>
</dbReference>
<comment type="function">
    <text evidence="3">Binds together with bS18 to 16S ribosomal RNA.</text>
</comment>
<evidence type="ECO:0000256" key="2">
    <source>
        <dbReference type="ARBA" id="ARBA00035294"/>
    </source>
</evidence>
<dbReference type="InterPro" id="IPR000529">
    <property type="entry name" value="Ribosomal_bS6"/>
</dbReference>
<dbReference type="SUPFAM" id="SSF54995">
    <property type="entry name" value="Ribosomal protein S6"/>
    <property type="match status" value="1"/>
</dbReference>
<organism evidence="5 6">
    <name type="scientific">Candidatus Sungiibacteriota bacterium</name>
    <dbReference type="NCBI Taxonomy" id="2750080"/>
    <lineage>
        <taxon>Bacteria</taxon>
        <taxon>Candidatus Sungiibacteriota</taxon>
    </lineage>
</organism>
<dbReference type="Proteomes" id="UP000756703">
    <property type="component" value="Unassembled WGS sequence"/>
</dbReference>
<dbReference type="AlphaFoldDB" id="A0A932YWA9"/>
<protein>
    <recommendedName>
        <fullName evidence="2 3">Small ribosomal subunit protein bS6</fullName>
    </recommendedName>
</protein>
<keyword evidence="3" id="KW-0687">Ribonucleoprotein</keyword>
<dbReference type="GO" id="GO:0005840">
    <property type="term" value="C:ribosome"/>
    <property type="evidence" value="ECO:0007669"/>
    <property type="project" value="UniProtKB-KW"/>
</dbReference>
<sequence length="153" mass="17884">MDSEVRNYEITYLIHPDIAEDEVFGQAGKITSFVQEAHGLVGRIGEPKKRRLAYPIKKFRDAYFGWTKFTIVPERIAEIEKKLALEKNFIRYLIVEDAKRPPLEFRPRREAALRRAPPPSRQLVTPFVPEPPKEEDKIKLEELDKKLEEILGK</sequence>
<dbReference type="EMBL" id="JACQMI010000005">
    <property type="protein sequence ID" value="MBI4132632.1"/>
    <property type="molecule type" value="Genomic_DNA"/>
</dbReference>
<dbReference type="InterPro" id="IPR020814">
    <property type="entry name" value="Ribosomal_S6_plastid/chlpt"/>
</dbReference>
<keyword evidence="3" id="KW-0694">RNA-binding</keyword>
<dbReference type="GO" id="GO:0005737">
    <property type="term" value="C:cytoplasm"/>
    <property type="evidence" value="ECO:0007669"/>
    <property type="project" value="UniProtKB-ARBA"/>
</dbReference>
<dbReference type="NCBIfam" id="TIGR00166">
    <property type="entry name" value="S6"/>
    <property type="match status" value="1"/>
</dbReference>
<dbReference type="InterPro" id="IPR014717">
    <property type="entry name" value="Transl_elong_EF1B/ribsomal_bS6"/>
</dbReference>
<name>A0A932YWA9_9BACT</name>
<evidence type="ECO:0000313" key="6">
    <source>
        <dbReference type="Proteomes" id="UP000756703"/>
    </source>
</evidence>
<dbReference type="GO" id="GO:0070181">
    <property type="term" value="F:small ribosomal subunit rRNA binding"/>
    <property type="evidence" value="ECO:0007669"/>
    <property type="project" value="TreeGrafter"/>
</dbReference>
<gene>
    <name evidence="3 5" type="primary">rpsF</name>
    <name evidence="5" type="ORF">HY473_00835</name>
</gene>
<proteinExistence type="inferred from homology"/>
<reference evidence="5" key="1">
    <citation type="submission" date="2020-07" db="EMBL/GenBank/DDBJ databases">
        <title>Huge and variable diversity of episymbiotic CPR bacteria and DPANN archaea in groundwater ecosystems.</title>
        <authorList>
            <person name="He C.Y."/>
            <person name="Keren R."/>
            <person name="Whittaker M."/>
            <person name="Farag I.F."/>
            <person name="Doudna J."/>
            <person name="Cate J.H.D."/>
            <person name="Banfield J.F."/>
        </authorList>
    </citation>
    <scope>NUCLEOTIDE SEQUENCE</scope>
    <source>
        <strain evidence="5">NC_groundwater_1225_Ag_S-0.1um_56_177</strain>
    </source>
</reference>
<keyword evidence="3 5" id="KW-0689">Ribosomal protein</keyword>
<accession>A0A932YWA9</accession>
<dbReference type="Pfam" id="PF01250">
    <property type="entry name" value="Ribosomal_S6"/>
    <property type="match status" value="1"/>
</dbReference>
<comment type="similarity">
    <text evidence="1 3">Belongs to the bacterial ribosomal protein bS6 family.</text>
</comment>
<dbReference type="HAMAP" id="MF_00360">
    <property type="entry name" value="Ribosomal_bS6"/>
    <property type="match status" value="1"/>
</dbReference>
<comment type="caution">
    <text evidence="5">The sequence shown here is derived from an EMBL/GenBank/DDBJ whole genome shotgun (WGS) entry which is preliminary data.</text>
</comment>
<dbReference type="GO" id="GO:1990904">
    <property type="term" value="C:ribonucleoprotein complex"/>
    <property type="evidence" value="ECO:0007669"/>
    <property type="project" value="UniProtKB-KW"/>
</dbReference>
<keyword evidence="3" id="KW-0699">rRNA-binding</keyword>
<dbReference type="PANTHER" id="PTHR21011">
    <property type="entry name" value="MITOCHONDRIAL 28S RIBOSOMAL PROTEIN S6"/>
    <property type="match status" value="1"/>
</dbReference>